<comment type="caution">
    <text evidence="2">The sequence shown here is derived from an EMBL/GenBank/DDBJ whole genome shotgun (WGS) entry which is preliminary data.</text>
</comment>
<dbReference type="Proteomes" id="UP000603295">
    <property type="component" value="Unassembled WGS sequence"/>
</dbReference>
<dbReference type="Pfam" id="PF07463">
    <property type="entry name" value="NUMOD4"/>
    <property type="match status" value="1"/>
</dbReference>
<dbReference type="InterPro" id="IPR036388">
    <property type="entry name" value="WH-like_DNA-bd_sf"/>
</dbReference>
<dbReference type="SMART" id="SM00507">
    <property type="entry name" value="HNHc"/>
    <property type="match status" value="1"/>
</dbReference>
<keyword evidence="2" id="KW-0378">Hydrolase</keyword>
<evidence type="ECO:0000313" key="3">
    <source>
        <dbReference type="Proteomes" id="UP000603295"/>
    </source>
</evidence>
<dbReference type="SUPFAM" id="SSF54060">
    <property type="entry name" value="His-Me finger endonucleases"/>
    <property type="match status" value="1"/>
</dbReference>
<name>A0ABQ2C7B7_9LACO</name>
<reference evidence="3" key="1">
    <citation type="journal article" date="2019" name="Int. J. Syst. Evol. Microbiol.">
        <title>The Global Catalogue of Microorganisms (GCM) 10K type strain sequencing project: providing services to taxonomists for standard genome sequencing and annotation.</title>
        <authorList>
            <consortium name="The Broad Institute Genomics Platform"/>
            <consortium name="The Broad Institute Genome Sequencing Center for Infectious Disease"/>
            <person name="Wu L."/>
            <person name="Ma J."/>
        </authorList>
    </citation>
    <scope>NUCLEOTIDE SEQUENCE [LARGE SCALE GENOMIC DNA]</scope>
    <source>
        <strain evidence="3">CCM 8609</strain>
    </source>
</reference>
<sequence length="176" mass="20839">MTRSEEQWRKIKDHPHYLVSNKGNVYSEYKGGLLKQMKDAYGYSQVNLNRRSKKVHRLVAEAFIPNPDKLPEVNHKDEDKNNNQVDNLEWCTSKYNMNYGDVEKRSILSQQSHSTWKIYQYDLNGNLVKVWNSAREADRHGFNRRSVYRCCDGEIKSFKGYIWSRQKKVIVCQTSN</sequence>
<dbReference type="Gene3D" id="3.90.75.20">
    <property type="match status" value="1"/>
</dbReference>
<evidence type="ECO:0000259" key="1">
    <source>
        <dbReference type="SMART" id="SM00507"/>
    </source>
</evidence>
<gene>
    <name evidence="2" type="ORF">GCM10011459_20750</name>
</gene>
<dbReference type="InterPro" id="IPR003647">
    <property type="entry name" value="Intron_nuc_1_rpt"/>
</dbReference>
<keyword evidence="2" id="KW-0255">Endonuclease</keyword>
<protein>
    <submittedName>
        <fullName evidence="2">Endonuclease</fullName>
    </submittedName>
</protein>
<feature type="domain" description="HNH nuclease" evidence="1">
    <location>
        <begin position="49"/>
        <end position="97"/>
    </location>
</feature>
<dbReference type="InterPro" id="IPR044925">
    <property type="entry name" value="His-Me_finger_sf"/>
</dbReference>
<keyword evidence="2" id="KW-0540">Nuclease</keyword>
<evidence type="ECO:0000313" key="2">
    <source>
        <dbReference type="EMBL" id="GGI64241.1"/>
    </source>
</evidence>
<dbReference type="SMART" id="SM00497">
    <property type="entry name" value="IENR1"/>
    <property type="match status" value="1"/>
</dbReference>
<accession>A0ABQ2C7B7</accession>
<dbReference type="Gene3D" id="1.10.10.10">
    <property type="entry name" value="Winged helix-like DNA-binding domain superfamily/Winged helix DNA-binding domain"/>
    <property type="match status" value="1"/>
</dbReference>
<dbReference type="InterPro" id="IPR010902">
    <property type="entry name" value="NUMOD4"/>
</dbReference>
<keyword evidence="3" id="KW-1185">Reference proteome</keyword>
<organism evidence="2 3">
    <name type="scientific">Limosilactobacillus caviae</name>
    <dbReference type="NCBI Taxonomy" id="1769424"/>
    <lineage>
        <taxon>Bacteria</taxon>
        <taxon>Bacillati</taxon>
        <taxon>Bacillota</taxon>
        <taxon>Bacilli</taxon>
        <taxon>Lactobacillales</taxon>
        <taxon>Lactobacillaceae</taxon>
        <taxon>Limosilactobacillus</taxon>
    </lineage>
</organism>
<dbReference type="InterPro" id="IPR003615">
    <property type="entry name" value="HNH_nuc"/>
</dbReference>
<dbReference type="Pfam" id="PF13392">
    <property type="entry name" value="HNH_3"/>
    <property type="match status" value="1"/>
</dbReference>
<dbReference type="GO" id="GO:0004519">
    <property type="term" value="F:endonuclease activity"/>
    <property type="evidence" value="ECO:0007669"/>
    <property type="project" value="UniProtKB-KW"/>
</dbReference>
<dbReference type="RefSeq" id="WP_153710904.1">
    <property type="nucleotide sequence ID" value="NZ_JAJPEY010000074.1"/>
</dbReference>
<dbReference type="EMBL" id="BMDS01000012">
    <property type="protein sequence ID" value="GGI64241.1"/>
    <property type="molecule type" value="Genomic_DNA"/>
</dbReference>
<proteinExistence type="predicted"/>